<dbReference type="PANTHER" id="PTHR43762">
    <property type="entry name" value="L-GULONOLACTONE OXIDASE"/>
    <property type="match status" value="1"/>
</dbReference>
<dbReference type="InterPro" id="IPR036318">
    <property type="entry name" value="FAD-bd_PCMH-like_sf"/>
</dbReference>
<dbReference type="Gene3D" id="3.30.43.10">
    <property type="entry name" value="Uridine Diphospho-n-acetylenolpyruvylglucosamine Reductase, domain 2"/>
    <property type="match status" value="1"/>
</dbReference>
<comment type="caution">
    <text evidence="3">The sequence shown here is derived from an EMBL/GenBank/DDBJ whole genome shotgun (WGS) entry which is preliminary data.</text>
</comment>
<name>A0A7X0KU69_9MICO</name>
<evidence type="ECO:0000259" key="2">
    <source>
        <dbReference type="PROSITE" id="PS51387"/>
    </source>
</evidence>
<keyword evidence="1 3" id="KW-0560">Oxidoreductase</keyword>
<dbReference type="InterPro" id="IPR006094">
    <property type="entry name" value="Oxid_FAD_bind_N"/>
</dbReference>
<sequence length="414" mass="44630">MPRNWAGTYEYTAPRIVAAAGVDDVLRVVGDSGPVHALGTRHSFTDLPDTAGTLVDVTGLPPQFSLDEAARTVTVAAGTRYGVLAVWLEERGWALSNMGSLPHINVAGASATGTHGSGDANPVLSASVRALRYVGADARLRDVRRGDPDFDALVIGLGAFGIVVEVTLAIVPTFRVRQDIYTGLSWDAALSDLATVTGAGYSVSVFSRWEEESIGHLWVKTRLESDDDPVPDAILDARRHIGPDSPLPGDDNVTELGGVPGPWLLRLPHFRLDAEPSFGAEIQTEYFVARPEAPAALSALRPLAERIRPHLIVTELRTAAADGLWLSPAYRRDSVAIHFTWHDHPAEVAALVPEIESALSPFGARPHWGKVHAFDAGRIAAVHPRLADARAVFERLDPDGRFANDHLRRLGIRS</sequence>
<organism evidence="3 4">
    <name type="scientific">Microbacterium thalassium</name>
    <dbReference type="NCBI Taxonomy" id="362649"/>
    <lineage>
        <taxon>Bacteria</taxon>
        <taxon>Bacillati</taxon>
        <taxon>Actinomycetota</taxon>
        <taxon>Actinomycetes</taxon>
        <taxon>Micrococcales</taxon>
        <taxon>Microbacteriaceae</taxon>
        <taxon>Microbacterium</taxon>
    </lineage>
</organism>
<dbReference type="Gene3D" id="3.30.465.10">
    <property type="match status" value="1"/>
</dbReference>
<evidence type="ECO:0000313" key="4">
    <source>
        <dbReference type="Proteomes" id="UP000537775"/>
    </source>
</evidence>
<accession>A0A7X0KU69</accession>
<dbReference type="Proteomes" id="UP000537775">
    <property type="component" value="Unassembled WGS sequence"/>
</dbReference>
<dbReference type="Gene3D" id="3.30.70.2530">
    <property type="match status" value="1"/>
</dbReference>
<dbReference type="InterPro" id="IPR010031">
    <property type="entry name" value="FAD_lactone_oxidase-like"/>
</dbReference>
<dbReference type="EMBL" id="JACHML010000001">
    <property type="protein sequence ID" value="MBB6390855.1"/>
    <property type="molecule type" value="Genomic_DNA"/>
</dbReference>
<dbReference type="InterPro" id="IPR016167">
    <property type="entry name" value="FAD-bd_PCMH_sub1"/>
</dbReference>
<dbReference type="Pfam" id="PF04030">
    <property type="entry name" value="ALO"/>
    <property type="match status" value="1"/>
</dbReference>
<dbReference type="RefSeq" id="WP_184750061.1">
    <property type="nucleotide sequence ID" value="NZ_BAAAJR010000003.1"/>
</dbReference>
<dbReference type="EC" id="1.1.3.41" evidence="3"/>
<gene>
    <name evidence="3" type="ORF">HD594_001168</name>
</gene>
<dbReference type="InterPro" id="IPR016171">
    <property type="entry name" value="Vanillyl_alc_oxidase_C-sub2"/>
</dbReference>
<dbReference type="GO" id="GO:0080049">
    <property type="term" value="F:L-gulono-1,4-lactone dehydrogenase activity"/>
    <property type="evidence" value="ECO:0007669"/>
    <property type="project" value="TreeGrafter"/>
</dbReference>
<dbReference type="Gene3D" id="1.10.45.10">
    <property type="entry name" value="Vanillyl-alcohol Oxidase, Chain A, domain 4"/>
    <property type="match status" value="1"/>
</dbReference>
<keyword evidence="4" id="KW-1185">Reference proteome</keyword>
<dbReference type="PANTHER" id="PTHR43762:SF1">
    <property type="entry name" value="D-ARABINONO-1,4-LACTONE OXIDASE"/>
    <property type="match status" value="1"/>
</dbReference>
<feature type="domain" description="FAD-binding PCMH-type" evidence="2">
    <location>
        <begin position="9"/>
        <end position="173"/>
    </location>
</feature>
<dbReference type="GO" id="GO:0071949">
    <property type="term" value="F:FAD binding"/>
    <property type="evidence" value="ECO:0007669"/>
    <property type="project" value="InterPro"/>
</dbReference>
<dbReference type="Pfam" id="PF01565">
    <property type="entry name" value="FAD_binding_4"/>
    <property type="match status" value="1"/>
</dbReference>
<evidence type="ECO:0000256" key="1">
    <source>
        <dbReference type="ARBA" id="ARBA00023002"/>
    </source>
</evidence>
<dbReference type="AlphaFoldDB" id="A0A7X0KU69"/>
<evidence type="ECO:0000313" key="3">
    <source>
        <dbReference type="EMBL" id="MBB6390855.1"/>
    </source>
</evidence>
<dbReference type="InterPro" id="IPR007173">
    <property type="entry name" value="ALO_C"/>
</dbReference>
<dbReference type="InterPro" id="IPR016166">
    <property type="entry name" value="FAD-bd_PCMH"/>
</dbReference>
<protein>
    <submittedName>
        <fullName evidence="3">Xylitol oxidase</fullName>
        <ecNumber evidence="3">1.1.3.41</ecNumber>
    </submittedName>
</protein>
<proteinExistence type="predicted"/>
<dbReference type="Gene3D" id="3.30.70.2520">
    <property type="match status" value="1"/>
</dbReference>
<dbReference type="GO" id="GO:0016020">
    <property type="term" value="C:membrane"/>
    <property type="evidence" value="ECO:0007669"/>
    <property type="project" value="InterPro"/>
</dbReference>
<dbReference type="PROSITE" id="PS51387">
    <property type="entry name" value="FAD_PCMH"/>
    <property type="match status" value="1"/>
</dbReference>
<dbReference type="InterPro" id="IPR016169">
    <property type="entry name" value="FAD-bd_PCMH_sub2"/>
</dbReference>
<dbReference type="GO" id="GO:0003885">
    <property type="term" value="F:D-arabinono-1,4-lactone oxidase activity"/>
    <property type="evidence" value="ECO:0007669"/>
    <property type="project" value="InterPro"/>
</dbReference>
<dbReference type="GO" id="GO:0050582">
    <property type="term" value="F:xylitol oxidase activity"/>
    <property type="evidence" value="ECO:0007669"/>
    <property type="project" value="UniProtKB-EC"/>
</dbReference>
<dbReference type="SUPFAM" id="SSF56176">
    <property type="entry name" value="FAD-binding/transporter-associated domain-like"/>
    <property type="match status" value="1"/>
</dbReference>
<reference evidence="3 4" key="1">
    <citation type="submission" date="2020-08" db="EMBL/GenBank/DDBJ databases">
        <title>Sequencing the genomes of 1000 actinobacteria strains.</title>
        <authorList>
            <person name="Klenk H.-P."/>
        </authorList>
    </citation>
    <scope>NUCLEOTIDE SEQUENCE [LARGE SCALE GENOMIC DNA]</scope>
    <source>
        <strain evidence="3 4">DSM 12511</strain>
    </source>
</reference>